<feature type="non-terminal residue" evidence="1">
    <location>
        <position position="1"/>
    </location>
</feature>
<gene>
    <name evidence="1" type="ORF">QBC42DRAFT_161331</name>
</gene>
<comment type="caution">
    <text evidence="1">The sequence shown here is derived from an EMBL/GenBank/DDBJ whole genome shotgun (WGS) entry which is preliminary data.</text>
</comment>
<evidence type="ECO:0000313" key="1">
    <source>
        <dbReference type="EMBL" id="KAK4456794.1"/>
    </source>
</evidence>
<keyword evidence="2" id="KW-1185">Reference proteome</keyword>
<reference evidence="1" key="1">
    <citation type="journal article" date="2023" name="Mol. Phylogenet. Evol.">
        <title>Genome-scale phylogeny and comparative genomics of the fungal order Sordariales.</title>
        <authorList>
            <person name="Hensen N."/>
            <person name="Bonometti L."/>
            <person name="Westerberg I."/>
            <person name="Brannstrom I.O."/>
            <person name="Guillou S."/>
            <person name="Cros-Aarteil S."/>
            <person name="Calhoun S."/>
            <person name="Haridas S."/>
            <person name="Kuo A."/>
            <person name="Mondo S."/>
            <person name="Pangilinan J."/>
            <person name="Riley R."/>
            <person name="LaButti K."/>
            <person name="Andreopoulos B."/>
            <person name="Lipzen A."/>
            <person name="Chen C."/>
            <person name="Yan M."/>
            <person name="Daum C."/>
            <person name="Ng V."/>
            <person name="Clum A."/>
            <person name="Steindorff A."/>
            <person name="Ohm R.A."/>
            <person name="Martin F."/>
            <person name="Silar P."/>
            <person name="Natvig D.O."/>
            <person name="Lalanne C."/>
            <person name="Gautier V."/>
            <person name="Ament-Velasquez S.L."/>
            <person name="Kruys A."/>
            <person name="Hutchinson M.I."/>
            <person name="Powell A.J."/>
            <person name="Barry K."/>
            <person name="Miller A.N."/>
            <person name="Grigoriev I.V."/>
            <person name="Debuchy R."/>
            <person name="Gladieux P."/>
            <person name="Hiltunen Thoren M."/>
            <person name="Johannesson H."/>
        </authorList>
    </citation>
    <scope>NUCLEOTIDE SEQUENCE</scope>
    <source>
        <strain evidence="1">PSN324</strain>
    </source>
</reference>
<dbReference type="EMBL" id="MU865165">
    <property type="protein sequence ID" value="KAK4456794.1"/>
    <property type="molecule type" value="Genomic_DNA"/>
</dbReference>
<proteinExistence type="predicted"/>
<organism evidence="1 2">
    <name type="scientific">Cladorrhinum samala</name>
    <dbReference type="NCBI Taxonomy" id="585594"/>
    <lineage>
        <taxon>Eukaryota</taxon>
        <taxon>Fungi</taxon>
        <taxon>Dikarya</taxon>
        <taxon>Ascomycota</taxon>
        <taxon>Pezizomycotina</taxon>
        <taxon>Sordariomycetes</taxon>
        <taxon>Sordariomycetidae</taxon>
        <taxon>Sordariales</taxon>
        <taxon>Podosporaceae</taxon>
        <taxon>Cladorrhinum</taxon>
    </lineage>
</organism>
<dbReference type="Proteomes" id="UP001321749">
    <property type="component" value="Unassembled WGS sequence"/>
</dbReference>
<evidence type="ECO:0000313" key="2">
    <source>
        <dbReference type="Proteomes" id="UP001321749"/>
    </source>
</evidence>
<sequence>SRTFLLPDTSDARYAACLDPAGGQFTFSPAVCPQGWPASWLGETRILPGETTEYLSTAYVSTAYCCAPGYSMEDPGLQDDPSPSCEQAFLHVTSSSGEMFASTTTLSVAMVPAWHISWHPTDLPTLKPRPPAIDGERIRRWVPGSKPEREPRDNWGGKGFNTSLYYFLV</sequence>
<accession>A0AAV9H966</accession>
<name>A0AAV9H966_9PEZI</name>
<feature type="non-terminal residue" evidence="1">
    <location>
        <position position="169"/>
    </location>
</feature>
<dbReference type="AlphaFoldDB" id="A0AAV9H966"/>
<protein>
    <submittedName>
        <fullName evidence="1">Uncharacterized protein</fullName>
    </submittedName>
</protein>
<reference evidence="1" key="2">
    <citation type="submission" date="2023-06" db="EMBL/GenBank/DDBJ databases">
        <authorList>
            <consortium name="Lawrence Berkeley National Laboratory"/>
            <person name="Mondo S.J."/>
            <person name="Hensen N."/>
            <person name="Bonometti L."/>
            <person name="Westerberg I."/>
            <person name="Brannstrom I.O."/>
            <person name="Guillou S."/>
            <person name="Cros-Aarteil S."/>
            <person name="Calhoun S."/>
            <person name="Haridas S."/>
            <person name="Kuo A."/>
            <person name="Pangilinan J."/>
            <person name="Riley R."/>
            <person name="Labutti K."/>
            <person name="Andreopoulos B."/>
            <person name="Lipzen A."/>
            <person name="Chen C."/>
            <person name="Yanf M."/>
            <person name="Daum C."/>
            <person name="Ng V."/>
            <person name="Clum A."/>
            <person name="Steindorff A."/>
            <person name="Ohm R."/>
            <person name="Martin F."/>
            <person name="Silar P."/>
            <person name="Natvig D."/>
            <person name="Lalanne C."/>
            <person name="Gautier V."/>
            <person name="Ament-Velasquez S.L."/>
            <person name="Kruys A."/>
            <person name="Hutchinson M.I."/>
            <person name="Powell A.J."/>
            <person name="Barry K."/>
            <person name="Miller A.N."/>
            <person name="Grigoriev I.V."/>
            <person name="Debuchy R."/>
            <person name="Gladieux P."/>
            <person name="Thoren M.H."/>
            <person name="Johannesson H."/>
        </authorList>
    </citation>
    <scope>NUCLEOTIDE SEQUENCE</scope>
    <source>
        <strain evidence="1">PSN324</strain>
    </source>
</reference>